<evidence type="ECO:0000259" key="3">
    <source>
        <dbReference type="PROSITE" id="PS50263"/>
    </source>
</evidence>
<reference evidence="4 5" key="1">
    <citation type="journal article" date="2014" name="Genome Biol. Evol.">
        <title>Extensive gene acquisition in the extremely psychrophilic bacterial species Psychroflexus torquis and the link to sea-ice ecosystem specialism.</title>
        <authorList>
            <person name="Feng S."/>
            <person name="Powell S.M."/>
            <person name="Wilson R."/>
            <person name="Bowman J.P."/>
        </authorList>
    </citation>
    <scope>NUCLEOTIDE SEQUENCE [LARGE SCALE GENOMIC DNA]</scope>
    <source>
        <strain evidence="4 5">ACAM 44</strain>
    </source>
</reference>
<dbReference type="AlphaFoldDB" id="N1WM11"/>
<protein>
    <submittedName>
        <fullName evidence="4">Carbon-nitrogen hydrolase</fullName>
    </submittedName>
</protein>
<dbReference type="PROSITE" id="PS50263">
    <property type="entry name" value="CN_HYDROLASE"/>
    <property type="match status" value="1"/>
</dbReference>
<organism evidence="4 5">
    <name type="scientific">Psychroflexus gondwanensis ACAM 44</name>
    <dbReference type="NCBI Taxonomy" id="1189619"/>
    <lineage>
        <taxon>Bacteria</taxon>
        <taxon>Pseudomonadati</taxon>
        <taxon>Bacteroidota</taxon>
        <taxon>Flavobacteriia</taxon>
        <taxon>Flavobacteriales</taxon>
        <taxon>Flavobacteriaceae</taxon>
        <taxon>Psychroflexus</taxon>
    </lineage>
</organism>
<dbReference type="Gene3D" id="3.60.110.10">
    <property type="entry name" value="Carbon-nitrogen hydrolase"/>
    <property type="match status" value="1"/>
</dbReference>
<comment type="similarity">
    <text evidence="1">Belongs to the carbon-nitrogen hydrolase superfamily. NIT1/NIT2 family.</text>
</comment>
<dbReference type="InterPro" id="IPR036526">
    <property type="entry name" value="C-N_Hydrolase_sf"/>
</dbReference>
<dbReference type="PROSITE" id="PS01227">
    <property type="entry name" value="UPF0012"/>
    <property type="match status" value="1"/>
</dbReference>
<keyword evidence="5" id="KW-1185">Reference proteome</keyword>
<dbReference type="eggNOG" id="COG0388">
    <property type="taxonomic scope" value="Bacteria"/>
</dbReference>
<evidence type="ECO:0000313" key="5">
    <source>
        <dbReference type="Proteomes" id="UP000012317"/>
    </source>
</evidence>
<proteinExistence type="inferred from homology"/>
<dbReference type="SUPFAM" id="SSF56317">
    <property type="entry name" value="Carbon-nitrogen hydrolase"/>
    <property type="match status" value="1"/>
</dbReference>
<gene>
    <name evidence="4" type="ORF">pgond44_14163</name>
</gene>
<dbReference type="PANTHER" id="PTHR23088">
    <property type="entry name" value="NITRILASE-RELATED"/>
    <property type="match status" value="1"/>
</dbReference>
<dbReference type="PANTHER" id="PTHR23088:SF27">
    <property type="entry name" value="DEAMINATED GLUTATHIONE AMIDASE"/>
    <property type="match status" value="1"/>
</dbReference>
<evidence type="ECO:0000256" key="2">
    <source>
        <dbReference type="SAM" id="MobiDB-lite"/>
    </source>
</evidence>
<name>N1WM11_9FLAO</name>
<dbReference type="GO" id="GO:0016787">
    <property type="term" value="F:hydrolase activity"/>
    <property type="evidence" value="ECO:0007669"/>
    <property type="project" value="UniProtKB-KW"/>
</dbReference>
<keyword evidence="4" id="KW-0378">Hydrolase</keyword>
<accession>N1WM11</accession>
<dbReference type="InterPro" id="IPR001110">
    <property type="entry name" value="UPF0012_CS"/>
</dbReference>
<dbReference type="Pfam" id="PF00795">
    <property type="entry name" value="CN_hydrolase"/>
    <property type="match status" value="1"/>
</dbReference>
<comment type="caution">
    <text evidence="4">The sequence shown here is derived from an EMBL/GenBank/DDBJ whole genome shotgun (WGS) entry which is preliminary data.</text>
</comment>
<dbReference type="RefSeq" id="WP_003444440.1">
    <property type="nucleotide sequence ID" value="NZ_APLF01000022.1"/>
</dbReference>
<evidence type="ECO:0000313" key="4">
    <source>
        <dbReference type="EMBL" id="EMY79990.1"/>
    </source>
</evidence>
<sequence length="313" mass="34996">MRPFAIAGIQMKISAVNSNVELMKLKLDITMSLYPWVEMVVFSELCGHGPLTHTASAIPGNFEQEMQAMAKKHGIWLLPGSIFEKSEGHIYNTATVINPRGEVVTRYRKMFPFYPYEVGVTSGEDFCVFDVPGVARFGISICYDMWFPETVRTLAVMGAEVILHPTMTGTIDRDIELSIVRAMAAVNQCYFFDVNGLESGGSGRSVVCGPDGRVIYQAEGNEEIFPIELNIERVKRSRELGVLRLGQPLKSFRDHIVQFGIYQHGVELPYLNSLGPLIKPTKMDTLAKLKIQEHEHEKAHPSDPAGYKGFTNH</sequence>
<feature type="region of interest" description="Disordered" evidence="2">
    <location>
        <begin position="293"/>
        <end position="313"/>
    </location>
</feature>
<dbReference type="CDD" id="cd07197">
    <property type="entry name" value="nitrilase"/>
    <property type="match status" value="1"/>
</dbReference>
<dbReference type="Proteomes" id="UP000012317">
    <property type="component" value="Unassembled WGS sequence"/>
</dbReference>
<dbReference type="STRING" id="1189619.pgond44_14163"/>
<dbReference type="EMBL" id="APLF01000022">
    <property type="protein sequence ID" value="EMY79990.1"/>
    <property type="molecule type" value="Genomic_DNA"/>
</dbReference>
<evidence type="ECO:0000256" key="1">
    <source>
        <dbReference type="ARBA" id="ARBA00010613"/>
    </source>
</evidence>
<feature type="domain" description="CN hydrolase" evidence="3">
    <location>
        <begin position="1"/>
        <end position="231"/>
    </location>
</feature>
<dbReference type="PATRIC" id="fig|1189619.4.peg.2924"/>
<dbReference type="InterPro" id="IPR003010">
    <property type="entry name" value="C-N_Hydrolase"/>
</dbReference>